<dbReference type="GeneID" id="29987257"/>
<dbReference type="STRING" id="398673.A0A2P4ZXW8"/>
<evidence type="ECO:0000313" key="5">
    <source>
        <dbReference type="EMBL" id="PON29128.1"/>
    </source>
</evidence>
<dbReference type="PROSITE" id="PS50181">
    <property type="entry name" value="FBOX"/>
    <property type="match status" value="1"/>
</dbReference>
<protein>
    <recommendedName>
        <fullName evidence="4">F-box domain-containing protein</fullName>
    </recommendedName>
</protein>
<dbReference type="GO" id="GO:0031146">
    <property type="term" value="P:SCF-dependent proteasomal ubiquitin-dependent protein catabolic process"/>
    <property type="evidence" value="ECO:0007669"/>
    <property type="project" value="TreeGrafter"/>
</dbReference>
<dbReference type="Proteomes" id="UP000054821">
    <property type="component" value="Unassembled WGS sequence"/>
</dbReference>
<dbReference type="GO" id="GO:0005737">
    <property type="term" value="C:cytoplasm"/>
    <property type="evidence" value="ECO:0007669"/>
    <property type="project" value="TreeGrafter"/>
</dbReference>
<evidence type="ECO:0000256" key="3">
    <source>
        <dbReference type="SAM" id="MobiDB-lite"/>
    </source>
</evidence>
<dbReference type="AlphaFoldDB" id="A0A2P4ZXW8"/>
<evidence type="ECO:0000313" key="6">
    <source>
        <dbReference type="Proteomes" id="UP000054821"/>
    </source>
</evidence>
<dbReference type="EMBL" id="JPDN02000005">
    <property type="protein sequence ID" value="PON29128.1"/>
    <property type="molecule type" value="Genomic_DNA"/>
</dbReference>
<feature type="domain" description="F-box" evidence="4">
    <location>
        <begin position="40"/>
        <end position="86"/>
    </location>
</feature>
<dbReference type="PROSITE" id="PS50082">
    <property type="entry name" value="WD_REPEATS_2"/>
    <property type="match status" value="1"/>
</dbReference>
<dbReference type="SMART" id="SM00256">
    <property type="entry name" value="FBOX"/>
    <property type="match status" value="1"/>
</dbReference>
<evidence type="ECO:0000256" key="1">
    <source>
        <dbReference type="ARBA" id="ARBA00007968"/>
    </source>
</evidence>
<dbReference type="InterPro" id="IPR036047">
    <property type="entry name" value="F-box-like_dom_sf"/>
</dbReference>
<sequence length="655" mass="72008">MSSHNMKRKASHSDPGNADPLHPGRGDASSKRQRLAKPAYDVTRGVSDELLLRIFSYADEQTLLHLAAVSRQFYRVSSDPQLWRQHYYRRFILPRANRIPGLKVANRSYARVPSIREAPGQEQEQQQSRGHVSASASVGAESGPGTSSIANRSSTDVSLSLAEAEAAEFEIDSIKPPFNPVDPSGKTREASDVDWKQQYRLRHNWARGLCEVRHVQVSPVNFSLTPIEERRTLVKVVDGLAVTVDMQAGLRAWDLRTQESIAQTTTETDDGICLVPTALALDGGRLSADVLDIMLGFNDGTFGIWRLIVSEGRLSVLYRQDKSYVGRLVSVAYSYPYALTAAELGFISLYSFERPKAEPEAELASAAADAGSFPVLVEEATQHHDGIEDGDVTEEEQPSIFQVYSEVVKSRTLSHPQVLSSLKSDYSRQPLVLSLRKLKSSAVASIAYSFDTAGGWAIGIQNFDIRPSGSSKPDVITSRVAYTLPAETGHFVTSTQYRPKCPTCSNFPDLFLDDDEGGPAKLCYSHPYLLATMHDNTLVLFVVTATEKSFAISNAMKLYGHTSGIADADITPAGTAVSVSERGDEIRVWDLDGHHDSTSVEVRPRVNRGSGDAEDAASTEHAEHRRNWVGTDNQRVTVLRQTSDGRESLVTYDFT</sequence>
<feature type="region of interest" description="Disordered" evidence="3">
    <location>
        <begin position="117"/>
        <end position="154"/>
    </location>
</feature>
<feature type="region of interest" description="Disordered" evidence="3">
    <location>
        <begin position="1"/>
        <end position="39"/>
    </location>
</feature>
<dbReference type="SUPFAM" id="SSF50998">
    <property type="entry name" value="Quinoprotein alcohol dehydrogenase-like"/>
    <property type="match status" value="1"/>
</dbReference>
<dbReference type="RefSeq" id="XP_018659682.2">
    <property type="nucleotide sequence ID" value="XM_018807174.2"/>
</dbReference>
<dbReference type="GO" id="GO:0019005">
    <property type="term" value="C:SCF ubiquitin ligase complex"/>
    <property type="evidence" value="ECO:0007669"/>
    <property type="project" value="TreeGrafter"/>
</dbReference>
<dbReference type="SUPFAM" id="SSF81383">
    <property type="entry name" value="F-box domain"/>
    <property type="match status" value="1"/>
</dbReference>
<dbReference type="InterPro" id="IPR011047">
    <property type="entry name" value="Quinoprotein_ADH-like_sf"/>
</dbReference>
<accession>A0A2P4ZXW8</accession>
<reference evidence="5 6" key="1">
    <citation type="journal article" date="2016" name="Genome Announc.">
        <title>Draft Whole-Genome Sequence of Trichoderma gamsii T6085, a Promising Biocontrol Agent of Fusarium Head Blight on Wheat.</title>
        <authorList>
            <person name="Baroncelli R."/>
            <person name="Zapparata A."/>
            <person name="Piaggeschi G."/>
            <person name="Sarrocco S."/>
            <person name="Vannacci G."/>
        </authorList>
    </citation>
    <scope>NUCLEOTIDE SEQUENCE [LARGE SCALE GENOMIC DNA]</scope>
    <source>
        <strain evidence="5 6">T6085</strain>
    </source>
</reference>
<dbReference type="InterPro" id="IPR015943">
    <property type="entry name" value="WD40/YVTN_repeat-like_dom_sf"/>
</dbReference>
<dbReference type="Pfam" id="PF12937">
    <property type="entry name" value="F-box-like"/>
    <property type="match status" value="1"/>
</dbReference>
<feature type="compositionally biased region" description="Low complexity" evidence="3">
    <location>
        <begin position="128"/>
        <end position="143"/>
    </location>
</feature>
<name>A0A2P4ZXW8_9HYPO</name>
<evidence type="ECO:0000256" key="2">
    <source>
        <dbReference type="PROSITE-ProRule" id="PRU00221"/>
    </source>
</evidence>
<evidence type="ECO:0000259" key="4">
    <source>
        <dbReference type="PROSITE" id="PS50181"/>
    </source>
</evidence>
<organism evidence="5 6">
    <name type="scientific">Trichoderma gamsii</name>
    <dbReference type="NCBI Taxonomy" id="398673"/>
    <lineage>
        <taxon>Eukaryota</taxon>
        <taxon>Fungi</taxon>
        <taxon>Dikarya</taxon>
        <taxon>Ascomycota</taxon>
        <taxon>Pezizomycotina</taxon>
        <taxon>Sordariomycetes</taxon>
        <taxon>Hypocreomycetidae</taxon>
        <taxon>Hypocreales</taxon>
        <taxon>Hypocreaceae</taxon>
        <taxon>Trichoderma</taxon>
    </lineage>
</organism>
<dbReference type="InterPro" id="IPR001680">
    <property type="entry name" value="WD40_rpt"/>
</dbReference>
<feature type="compositionally biased region" description="Basic residues" evidence="3">
    <location>
        <begin position="1"/>
        <end position="10"/>
    </location>
</feature>
<feature type="compositionally biased region" description="Polar residues" evidence="3">
    <location>
        <begin position="144"/>
        <end position="154"/>
    </location>
</feature>
<keyword evidence="2" id="KW-0853">WD repeat</keyword>
<proteinExistence type="inferred from homology"/>
<dbReference type="Gene3D" id="1.20.1280.50">
    <property type="match status" value="1"/>
</dbReference>
<dbReference type="InterPro" id="IPR001810">
    <property type="entry name" value="F-box_dom"/>
</dbReference>
<keyword evidence="6" id="KW-1185">Reference proteome</keyword>
<feature type="repeat" description="WD" evidence="2">
    <location>
        <begin position="558"/>
        <end position="599"/>
    </location>
</feature>
<gene>
    <name evidence="5" type="ORF">TGAM01_v202236</name>
</gene>
<comment type="similarity">
    <text evidence="1">Belongs to the WD repeat MET30/SCONB/SCON-2 family.</text>
</comment>
<dbReference type="PANTHER" id="PTHR12874:SF9">
    <property type="entry name" value="F-BOX ONLY PROTEIN 48"/>
    <property type="match status" value="1"/>
</dbReference>
<dbReference type="Pfam" id="PF25499">
    <property type="entry name" value="Beta-prop_pof12"/>
    <property type="match status" value="1"/>
</dbReference>
<dbReference type="PANTHER" id="PTHR12874">
    <property type="entry name" value="F-BOX ONLY PROTEIN 48-RELATED"/>
    <property type="match status" value="1"/>
</dbReference>
<dbReference type="Gene3D" id="2.130.10.10">
    <property type="entry name" value="YVTN repeat-like/Quinoprotein amine dehydrogenase"/>
    <property type="match status" value="1"/>
</dbReference>
<comment type="caution">
    <text evidence="5">The sequence shown here is derived from an EMBL/GenBank/DDBJ whole genome shotgun (WGS) entry which is preliminary data.</text>
</comment>